<reference evidence="5 6" key="1">
    <citation type="submission" date="2016-05" db="EMBL/GenBank/DDBJ databases">
        <title>Nuclear genome of Blastocystis sp. subtype 1 NandII.</title>
        <authorList>
            <person name="Gentekaki E."/>
            <person name="Curtis B."/>
            <person name="Stairs C."/>
            <person name="Eme L."/>
            <person name="Herman E."/>
            <person name="Klimes V."/>
            <person name="Arias M.C."/>
            <person name="Elias M."/>
            <person name="Hilliou F."/>
            <person name="Klute M."/>
            <person name="Malik S.-B."/>
            <person name="Pightling A."/>
            <person name="Rachubinski R."/>
            <person name="Salas D."/>
            <person name="Schlacht A."/>
            <person name="Suga H."/>
            <person name="Archibald J."/>
            <person name="Ball S.G."/>
            <person name="Clark G."/>
            <person name="Dacks J."/>
            <person name="Van Der Giezen M."/>
            <person name="Tsaousis A."/>
            <person name="Roger A."/>
        </authorList>
    </citation>
    <scope>NUCLEOTIDE SEQUENCE [LARGE SCALE GENOMIC DNA]</scope>
    <source>
        <strain evidence="6">ATCC 50177 / NandII</strain>
    </source>
</reference>
<proteinExistence type="inferred from homology"/>
<dbReference type="GO" id="GO:0006368">
    <property type="term" value="P:transcription elongation by RNA polymerase II"/>
    <property type="evidence" value="ECO:0007669"/>
    <property type="project" value="InterPro"/>
</dbReference>
<dbReference type="Proteomes" id="UP000078348">
    <property type="component" value="Unassembled WGS sequence"/>
</dbReference>
<dbReference type="GO" id="GO:0016593">
    <property type="term" value="C:Cdc73/Paf1 complex"/>
    <property type="evidence" value="ECO:0007669"/>
    <property type="project" value="InterPro"/>
</dbReference>
<gene>
    <name evidence="5" type="ORF">AV274_6173</name>
</gene>
<protein>
    <submittedName>
        <fullName evidence="5">Uncharacterized protein</fullName>
    </submittedName>
</protein>
<dbReference type="GO" id="GO:0000993">
    <property type="term" value="F:RNA polymerase II complex binding"/>
    <property type="evidence" value="ECO:0007669"/>
    <property type="project" value="TreeGrafter"/>
</dbReference>
<keyword evidence="3" id="KW-0539">Nucleus</keyword>
<comment type="caution">
    <text evidence="5">The sequence shown here is derived from an EMBL/GenBank/DDBJ whole genome shotgun (WGS) entry which is preliminary data.</text>
</comment>
<keyword evidence="6" id="KW-1185">Reference proteome</keyword>
<comment type="subcellular location">
    <subcellularLocation>
        <location evidence="1">Nucleus</location>
    </subcellularLocation>
</comment>
<evidence type="ECO:0000313" key="5">
    <source>
        <dbReference type="EMBL" id="OAO12125.1"/>
    </source>
</evidence>
<comment type="similarity">
    <text evidence="2">Belongs to the PAF1 family.</text>
</comment>
<dbReference type="Pfam" id="PF03985">
    <property type="entry name" value="Paf1"/>
    <property type="match status" value="1"/>
</dbReference>
<name>A0A196S4U5_BLAHN</name>
<dbReference type="GO" id="GO:0003682">
    <property type="term" value="F:chromatin binding"/>
    <property type="evidence" value="ECO:0007669"/>
    <property type="project" value="TreeGrafter"/>
</dbReference>
<sequence length="346" mass="38915">MSLSSNTRTFTQKTASGGNTQNQGREQEDAMKDGFVVDLSMNNDLPDIPVGPKFLNIPFDNAGLSEFLPESSVYTEYKWPVHFSLRQVDLPVVGYDKLSRLKPVKETVDPEDRLLFEDMAEEDSTRPSTEATGSWLRFMEYGDGGSMGSIDRSAGALSFTPDKPHEYTTTKQERIEASFSAFTPTHHEKPELVAEAVWEVLPDELACCFDFGVVRFEDGGEAGHADAIESVLRFHKAGSVAYCEQLCRVPTPPSEEEEGEKLEWKRSFTSLRVNPLRKEAARERIALEWDCSGKGGVAKYVVLDEEQVYSLRGHKATRKSENVEVEADKVQARESERYEMYNVVED</sequence>
<feature type="region of interest" description="Disordered" evidence="4">
    <location>
        <begin position="1"/>
        <end position="30"/>
    </location>
</feature>
<dbReference type="AlphaFoldDB" id="A0A196S4U5"/>
<evidence type="ECO:0000256" key="1">
    <source>
        <dbReference type="ARBA" id="ARBA00004123"/>
    </source>
</evidence>
<evidence type="ECO:0000256" key="2">
    <source>
        <dbReference type="ARBA" id="ARBA00007560"/>
    </source>
</evidence>
<dbReference type="EMBL" id="LXWW01000561">
    <property type="protein sequence ID" value="OAO12125.1"/>
    <property type="molecule type" value="Genomic_DNA"/>
</dbReference>
<evidence type="ECO:0000256" key="4">
    <source>
        <dbReference type="SAM" id="MobiDB-lite"/>
    </source>
</evidence>
<dbReference type="PANTHER" id="PTHR23188:SF12">
    <property type="entry name" value="RNA POLYMERASE II-ASSOCIATED FACTOR 1 HOMOLOG"/>
    <property type="match status" value="1"/>
</dbReference>
<dbReference type="InterPro" id="IPR007133">
    <property type="entry name" value="RNA_pol_II-assoc_Paf1"/>
</dbReference>
<organism evidence="5 6">
    <name type="scientific">Blastocystis sp. subtype 1 (strain ATCC 50177 / NandII)</name>
    <dbReference type="NCBI Taxonomy" id="478820"/>
    <lineage>
        <taxon>Eukaryota</taxon>
        <taxon>Sar</taxon>
        <taxon>Stramenopiles</taxon>
        <taxon>Bigyra</taxon>
        <taxon>Opalozoa</taxon>
        <taxon>Opalinata</taxon>
        <taxon>Blastocystidae</taxon>
        <taxon>Blastocystis</taxon>
    </lineage>
</organism>
<dbReference type="PANTHER" id="PTHR23188">
    <property type="entry name" value="RNA POLYMERASE II-ASSOCIATED FACTOR 1 HOMOLOG"/>
    <property type="match status" value="1"/>
</dbReference>
<evidence type="ECO:0000256" key="3">
    <source>
        <dbReference type="ARBA" id="ARBA00023242"/>
    </source>
</evidence>
<accession>A0A196S4U5</accession>
<dbReference type="OrthoDB" id="201281at2759"/>
<feature type="compositionally biased region" description="Polar residues" evidence="4">
    <location>
        <begin position="1"/>
        <end position="24"/>
    </location>
</feature>
<evidence type="ECO:0000313" key="6">
    <source>
        <dbReference type="Proteomes" id="UP000078348"/>
    </source>
</evidence>